<dbReference type="EMBL" id="JAGDFM010000029">
    <property type="protein sequence ID" value="KAG7390672.1"/>
    <property type="molecule type" value="Genomic_DNA"/>
</dbReference>
<sequence>MLPARAALQVSPVLTAPSTPPHPPPLRLTARTEGARAHAQPKSAPGQRRRHHEPRRNVVAWVPDSLAEKCYSCQAAFSLMLRRHHCRRCGNVFCDACSSARMPLVDSGFFTPVRVCAKCSVAAKKAHAKMVQERQKARKYQPPRRHSDSAEREVSAQRGVPLSGDTGRDRWASKSHMADRTRRDSAADFGYYRPSVYRGSLDVGSSLGSDVMEGGIITSNGRRHVPMSTSPAFTREASSGSYSERERTGSEETDYAGSHNDGYLQTLPGEAVLVRNDNVRVRFLERVEHVGTLYVTNYRLVFSPAPDGVEGEAVKGRLSLERATIRSHVREDELPYASDLHTESLVAYQAIPLVTIERVKRKEMVETDSGLLEVVGKDFRRLQFIFEGLVSKQTFSLFDRTYALVRMHALGEPEGKVDEFAKFSLERFDGVNGAVDGWRIYDAVAEFQRMGISSSTNRWRVSFVNDQYELCPTYPSILAVPTSVSDSVLTVASKFRSKGRIPVLSWRDRHTGAVICRSSQPLVGLGQKQCDKDVFLIQAIAATNPSSSKLVIIDARPWKNAVAQKTVGRAGYELTEHYETRHATASLKYADMVASEHNAAAAAAISAGSTPTPFAGASVTGDSQSVNETGTNSGWDDSGGRRQILETLESSLVLTECKLIFMGIENIHTMRKSYHRLMDLCTTKQHNDKWLDQLASTHWLDHISRILDSAVEIVRIVKEQKSSVLIHCSDGWDRTAQLTALTELLIDPYYRTIVGFERLIEKEWCSFGHKFRDRTSHGASNNTNETSPVFLQWVDCVWQVMVQFPSAFEFNERYLILILDHLYSCRFGTFLYNSQRERLEQESLHPTQSLWSYLSTVDRAIVENPFYQPQNAPRMKWKASVTATRQCFERSLGQSYEDSPLSVPHITHEDCEVHSLADDCQDYGRNAFDASDGSSACSSPTSMVFGSTVAVASSPSHSRADATDAEVNATLESTHSQLAHEMQRHRIDSSDSPLGGNDFDSWDGDSESDMMILQPSCYHRLVRDLDTGVSYPQPLEASALSSFPASPPVAPRSRSFYFGRNVEESGAVARPSTPKSRSSLTSLFMPAVERAPLSSDGLWNTSDTDAISEGDEIGRYGALSSCEDVIVPSCSMKSLRFWAHYYLRWDPSSHFDRDASVEIETLHLDLLTRLEAMTKRANTIREEEAVKWGRKMHPFAYDPQSDHIDNESASSSPSPVTTPRRRERRATSEGSTSSQNSDGSAAEASALERQLTQLKEDKRRRLEQVEANYQEQLAQLIKGNSSSREDDNHLK</sequence>
<evidence type="ECO:0000256" key="5">
    <source>
        <dbReference type="ARBA" id="ARBA00022833"/>
    </source>
</evidence>
<dbReference type="PROSITE" id="PS51339">
    <property type="entry name" value="PPASE_MYOTUBULARIN"/>
    <property type="match status" value="1"/>
</dbReference>
<dbReference type="OrthoDB" id="271628at2759"/>
<evidence type="ECO:0000259" key="12">
    <source>
        <dbReference type="PROSITE" id="PS50178"/>
    </source>
</evidence>
<dbReference type="GO" id="GO:0016787">
    <property type="term" value="F:hydrolase activity"/>
    <property type="evidence" value="ECO:0007669"/>
    <property type="project" value="UniProtKB-KW"/>
</dbReference>
<keyword evidence="15" id="KW-1185">Reference proteome</keyword>
<dbReference type="PROSITE" id="PS00383">
    <property type="entry name" value="TYR_PHOSPHATASE_1"/>
    <property type="match status" value="1"/>
</dbReference>
<evidence type="ECO:0000256" key="8">
    <source>
        <dbReference type="PIRSR" id="PIRSR630564-1"/>
    </source>
</evidence>
<dbReference type="GO" id="GO:0008270">
    <property type="term" value="F:zinc ion binding"/>
    <property type="evidence" value="ECO:0007669"/>
    <property type="project" value="UniProtKB-KW"/>
</dbReference>
<keyword evidence="3 10" id="KW-0863">Zinc-finger</keyword>
<dbReference type="InterPro" id="IPR030564">
    <property type="entry name" value="Myotubularin"/>
</dbReference>
<reference evidence="14" key="1">
    <citation type="submission" date="2021-02" db="EMBL/GenBank/DDBJ databases">
        <authorList>
            <person name="Palmer J.M."/>
        </authorList>
    </citation>
    <scope>NUCLEOTIDE SEQUENCE</scope>
    <source>
        <strain evidence="14">SCRP734</strain>
    </source>
</reference>
<dbReference type="InterPro" id="IPR017455">
    <property type="entry name" value="Znf_FYVE-rel"/>
</dbReference>
<evidence type="ECO:0000313" key="15">
    <source>
        <dbReference type="Proteomes" id="UP000694044"/>
    </source>
</evidence>
<dbReference type="InterPro" id="IPR003595">
    <property type="entry name" value="Tyr_Pase_cat"/>
</dbReference>
<feature type="domain" description="Myotubularin phosphatase" evidence="13">
    <location>
        <begin position="437"/>
        <end position="1142"/>
    </location>
</feature>
<dbReference type="GO" id="GO:0005737">
    <property type="term" value="C:cytoplasm"/>
    <property type="evidence" value="ECO:0007669"/>
    <property type="project" value="TreeGrafter"/>
</dbReference>
<feature type="compositionally biased region" description="Basic and acidic residues" evidence="11">
    <location>
        <begin position="145"/>
        <end position="155"/>
    </location>
</feature>
<comment type="caution">
    <text evidence="14">The sequence shown here is derived from an EMBL/GenBank/DDBJ whole genome shotgun (WGS) entry which is preliminary data.</text>
</comment>
<feature type="compositionally biased region" description="Basic and acidic residues" evidence="11">
    <location>
        <begin position="1254"/>
        <end position="1264"/>
    </location>
</feature>
<dbReference type="Pfam" id="PF01363">
    <property type="entry name" value="FYVE"/>
    <property type="match status" value="1"/>
</dbReference>
<dbReference type="InterPro" id="IPR010569">
    <property type="entry name" value="Myotubularin-like_Pase_dom"/>
</dbReference>
<feature type="compositionally biased region" description="Polar residues" evidence="11">
    <location>
        <begin position="227"/>
        <end position="242"/>
    </location>
</feature>
<protein>
    <recommendedName>
        <fullName evidence="7">Phosphatidylinositol-3,5-bisphosphate 3-phosphatase</fullName>
    </recommendedName>
</protein>
<dbReference type="Proteomes" id="UP000694044">
    <property type="component" value="Unassembled WGS sequence"/>
</dbReference>
<evidence type="ECO:0000256" key="3">
    <source>
        <dbReference type="ARBA" id="ARBA00022771"/>
    </source>
</evidence>
<feature type="binding site" evidence="9">
    <location>
        <begin position="728"/>
        <end position="734"/>
    </location>
    <ligand>
        <name>substrate</name>
    </ligand>
</feature>
<feature type="compositionally biased region" description="Low complexity" evidence="11">
    <location>
        <begin position="1207"/>
        <end position="1218"/>
    </location>
</feature>
<evidence type="ECO:0000256" key="4">
    <source>
        <dbReference type="ARBA" id="ARBA00022801"/>
    </source>
</evidence>
<feature type="active site" description="Phosphocysteine intermediate" evidence="8">
    <location>
        <position position="728"/>
    </location>
</feature>
<accession>A0A8T1W9J7</accession>
<evidence type="ECO:0000256" key="10">
    <source>
        <dbReference type="PROSITE-ProRule" id="PRU00091"/>
    </source>
</evidence>
<dbReference type="InterPro" id="IPR016130">
    <property type="entry name" value="Tyr_Pase_AS"/>
</dbReference>
<evidence type="ECO:0000256" key="2">
    <source>
        <dbReference type="ARBA" id="ARBA00022723"/>
    </source>
</evidence>
<evidence type="ECO:0000256" key="11">
    <source>
        <dbReference type="SAM" id="MobiDB-lite"/>
    </source>
</evidence>
<evidence type="ECO:0000256" key="9">
    <source>
        <dbReference type="PIRSR" id="PIRSR630564-2"/>
    </source>
</evidence>
<evidence type="ECO:0000256" key="1">
    <source>
        <dbReference type="ARBA" id="ARBA00004370"/>
    </source>
</evidence>
<evidence type="ECO:0000256" key="6">
    <source>
        <dbReference type="ARBA" id="ARBA00023136"/>
    </source>
</evidence>
<gene>
    <name evidence="14" type="ORF">PHYPSEUDO_007134</name>
</gene>
<dbReference type="SMART" id="SM00064">
    <property type="entry name" value="FYVE"/>
    <property type="match status" value="1"/>
</dbReference>
<dbReference type="Pfam" id="PF06602">
    <property type="entry name" value="Myotub-related"/>
    <property type="match status" value="1"/>
</dbReference>
<feature type="binding site" evidence="9">
    <location>
        <begin position="666"/>
        <end position="667"/>
    </location>
    <ligand>
        <name>substrate</name>
    </ligand>
</feature>
<dbReference type="PANTHER" id="PTHR10807:SF128">
    <property type="entry name" value="PHOSPHATIDYLINOSITOL-3,5-BISPHOSPHATE 3-PHOSPHATASE"/>
    <property type="match status" value="1"/>
</dbReference>
<name>A0A8T1W9J7_9STRA</name>
<dbReference type="InterPro" id="IPR000306">
    <property type="entry name" value="Znf_FYVE"/>
</dbReference>
<dbReference type="PANTHER" id="PTHR10807">
    <property type="entry name" value="MYOTUBULARIN-RELATED"/>
    <property type="match status" value="1"/>
</dbReference>
<comment type="subcellular location">
    <subcellularLocation>
        <location evidence="1">Membrane</location>
    </subcellularLocation>
</comment>
<feature type="domain" description="FYVE-type" evidence="12">
    <location>
        <begin position="64"/>
        <end position="124"/>
    </location>
</feature>
<keyword evidence="4" id="KW-0378">Hydrolase</keyword>
<feature type="region of interest" description="Disordered" evidence="11">
    <location>
        <begin position="218"/>
        <end position="261"/>
    </location>
</feature>
<feature type="region of interest" description="Disordered" evidence="11">
    <location>
        <begin position="615"/>
        <end position="638"/>
    </location>
</feature>
<feature type="region of interest" description="Disordered" evidence="11">
    <location>
        <begin position="130"/>
        <end position="179"/>
    </location>
</feature>
<organism evidence="14 15">
    <name type="scientific">Phytophthora pseudosyringae</name>
    <dbReference type="NCBI Taxonomy" id="221518"/>
    <lineage>
        <taxon>Eukaryota</taxon>
        <taxon>Sar</taxon>
        <taxon>Stramenopiles</taxon>
        <taxon>Oomycota</taxon>
        <taxon>Peronosporomycetes</taxon>
        <taxon>Peronosporales</taxon>
        <taxon>Peronosporaceae</taxon>
        <taxon>Phytophthora</taxon>
    </lineage>
</organism>
<feature type="compositionally biased region" description="Basic and acidic residues" evidence="11">
    <location>
        <begin position="166"/>
        <end position="179"/>
    </location>
</feature>
<feature type="region of interest" description="Disordered" evidence="11">
    <location>
        <begin position="1"/>
        <end position="55"/>
    </location>
</feature>
<dbReference type="SMART" id="SM00404">
    <property type="entry name" value="PTPc_motif"/>
    <property type="match status" value="1"/>
</dbReference>
<feature type="region of interest" description="Disordered" evidence="11">
    <location>
        <begin position="1197"/>
        <end position="1266"/>
    </location>
</feature>
<evidence type="ECO:0000259" key="13">
    <source>
        <dbReference type="PROSITE" id="PS51339"/>
    </source>
</evidence>
<evidence type="ECO:0000313" key="14">
    <source>
        <dbReference type="EMBL" id="KAG7390672.1"/>
    </source>
</evidence>
<keyword evidence="5" id="KW-0862">Zinc</keyword>
<keyword evidence="2" id="KW-0479">Metal-binding</keyword>
<keyword evidence="6" id="KW-0472">Membrane</keyword>
<feature type="compositionally biased region" description="Polar residues" evidence="11">
    <location>
        <begin position="620"/>
        <end position="635"/>
    </location>
</feature>
<proteinExistence type="predicted"/>
<dbReference type="PROSITE" id="PS50178">
    <property type="entry name" value="ZF_FYVE"/>
    <property type="match status" value="1"/>
</dbReference>
<dbReference type="GO" id="GO:0016020">
    <property type="term" value="C:membrane"/>
    <property type="evidence" value="ECO:0007669"/>
    <property type="project" value="UniProtKB-SubCell"/>
</dbReference>
<evidence type="ECO:0000256" key="7">
    <source>
        <dbReference type="ARBA" id="ARBA00032571"/>
    </source>
</evidence>